<evidence type="ECO:0000313" key="3">
    <source>
        <dbReference type="EMBL" id="MBO8424760.1"/>
    </source>
</evidence>
<dbReference type="Proteomes" id="UP000727857">
    <property type="component" value="Unassembled WGS sequence"/>
</dbReference>
<feature type="transmembrane region" description="Helical" evidence="2">
    <location>
        <begin position="191"/>
        <end position="213"/>
    </location>
</feature>
<feature type="transmembrane region" description="Helical" evidence="2">
    <location>
        <begin position="225"/>
        <end position="246"/>
    </location>
</feature>
<feature type="transmembrane region" description="Helical" evidence="2">
    <location>
        <begin position="64"/>
        <end position="85"/>
    </location>
</feature>
<keyword evidence="2" id="KW-0472">Membrane</keyword>
<protein>
    <submittedName>
        <fullName evidence="3">Uncharacterized protein</fullName>
    </submittedName>
</protein>
<keyword evidence="2" id="KW-0812">Transmembrane</keyword>
<comment type="caution">
    <text evidence="3">The sequence shown here is derived from an EMBL/GenBank/DDBJ whole genome shotgun (WGS) entry which is preliminary data.</text>
</comment>
<name>A0A940DJT4_9FIRM</name>
<reference evidence="3" key="1">
    <citation type="submission" date="2020-10" db="EMBL/GenBank/DDBJ databases">
        <authorList>
            <person name="Gilroy R."/>
        </authorList>
    </citation>
    <scope>NUCLEOTIDE SEQUENCE</scope>
    <source>
        <strain evidence="3">517</strain>
    </source>
</reference>
<dbReference type="AlphaFoldDB" id="A0A940DJT4"/>
<feature type="transmembrane region" description="Helical" evidence="2">
    <location>
        <begin position="267"/>
        <end position="289"/>
    </location>
</feature>
<evidence type="ECO:0000256" key="2">
    <source>
        <dbReference type="SAM" id="Phobius"/>
    </source>
</evidence>
<evidence type="ECO:0000313" key="4">
    <source>
        <dbReference type="Proteomes" id="UP000727857"/>
    </source>
</evidence>
<feature type="region of interest" description="Disordered" evidence="1">
    <location>
        <begin position="339"/>
        <end position="366"/>
    </location>
</feature>
<organism evidence="3 4">
    <name type="scientific">Candidatus Stercoripulliclostridium pullicola</name>
    <dbReference type="NCBI Taxonomy" id="2840953"/>
    <lineage>
        <taxon>Bacteria</taxon>
        <taxon>Bacillati</taxon>
        <taxon>Bacillota</taxon>
        <taxon>Clostridia</taxon>
        <taxon>Eubacteriales</taxon>
        <taxon>Candidatus Stercoripulliclostridium</taxon>
    </lineage>
</organism>
<keyword evidence="2" id="KW-1133">Transmembrane helix</keyword>
<dbReference type="EMBL" id="JADINF010000178">
    <property type="protein sequence ID" value="MBO8424760.1"/>
    <property type="molecule type" value="Genomic_DNA"/>
</dbReference>
<feature type="compositionally biased region" description="Basic and acidic residues" evidence="1">
    <location>
        <begin position="339"/>
        <end position="353"/>
    </location>
</feature>
<reference evidence="3" key="2">
    <citation type="journal article" date="2021" name="PeerJ">
        <title>Extensive microbial diversity within the chicken gut microbiome revealed by metagenomics and culture.</title>
        <authorList>
            <person name="Gilroy R."/>
            <person name="Ravi A."/>
            <person name="Getino M."/>
            <person name="Pursley I."/>
            <person name="Horton D.L."/>
            <person name="Alikhan N.F."/>
            <person name="Baker D."/>
            <person name="Gharbi K."/>
            <person name="Hall N."/>
            <person name="Watson M."/>
            <person name="Adriaenssens E.M."/>
            <person name="Foster-Nyarko E."/>
            <person name="Jarju S."/>
            <person name="Secka A."/>
            <person name="Antonio M."/>
            <person name="Oren A."/>
            <person name="Chaudhuri R.R."/>
            <person name="La Ragione R."/>
            <person name="Hildebrand F."/>
            <person name="Pallen M.J."/>
        </authorList>
    </citation>
    <scope>NUCLEOTIDE SEQUENCE</scope>
    <source>
        <strain evidence="3">517</strain>
    </source>
</reference>
<evidence type="ECO:0000256" key="1">
    <source>
        <dbReference type="SAM" id="MobiDB-lite"/>
    </source>
</evidence>
<sequence length="366" mass="40813">MAANSNEKSSKRGLSKFKLKLLSGLELAPEARNEEKKPPYPAGRFKRFFDTYKANSNHLMTANAMTIIFLLPLFALIIAISFIGVEKFAYMLADIDKVPYLMSGFGIGLSDGMAINEAKVILLLAYRVIFLGVAVCLPILSFGVAGHAYISTKLIWGERFVCKKDKKTGADVPRIVTEYFRGVKTYWKEMLITFSGYAVFFAGGTNLIIEFIAGVWSGGANVGQWFALFGGIIILFVSTMILLNLVPQVISYHKTLSYAAKLKNACIYSTAFFIPSFMMLVLIGAPFALFAIDSMFVTIIIAVAFVMIGTTYIVLATVNYGDYNSENVLQVLYERLQTDRSRQNRKEKKKPEANKQQGPVKYKKKK</sequence>
<feature type="transmembrane region" description="Helical" evidence="2">
    <location>
        <begin position="121"/>
        <end position="150"/>
    </location>
</feature>
<gene>
    <name evidence="3" type="ORF">IAB16_07045</name>
</gene>
<proteinExistence type="predicted"/>
<accession>A0A940DJT4</accession>
<feature type="transmembrane region" description="Helical" evidence="2">
    <location>
        <begin position="295"/>
        <end position="315"/>
    </location>
</feature>